<reference evidence="2 3" key="1">
    <citation type="submission" date="2019-03" db="EMBL/GenBank/DDBJ databases">
        <title>Genomic Encyclopedia of Type Strains, Phase IV (KMG-IV): sequencing the most valuable type-strain genomes for metagenomic binning, comparative biology and taxonomic classification.</title>
        <authorList>
            <person name="Goeker M."/>
        </authorList>
    </citation>
    <scope>NUCLEOTIDE SEQUENCE [LARGE SCALE GENOMIC DNA]</scope>
    <source>
        <strain evidence="2 3">DSM 100013</strain>
    </source>
</reference>
<keyword evidence="1" id="KW-1133">Transmembrane helix</keyword>
<name>A0A4R2TPQ2_9FIRM</name>
<evidence type="ECO:0000256" key="1">
    <source>
        <dbReference type="SAM" id="Phobius"/>
    </source>
</evidence>
<dbReference type="RefSeq" id="WP_243098191.1">
    <property type="nucleotide sequence ID" value="NZ_CP058648.1"/>
</dbReference>
<feature type="transmembrane region" description="Helical" evidence="1">
    <location>
        <begin position="188"/>
        <end position="210"/>
    </location>
</feature>
<dbReference type="NCBIfam" id="TIGR02357">
    <property type="entry name" value="ECF_ThiT_YuaJ"/>
    <property type="match status" value="1"/>
</dbReference>
<comment type="caution">
    <text evidence="2">The sequence shown here is derived from an EMBL/GenBank/DDBJ whole genome shotgun (WGS) entry which is preliminary data.</text>
</comment>
<sequence length="226" mass="24684">MFKEFQRLLAEGDLQGIISSILGQIMIGILALIILFIAVTRGRDKNRRMRIRVLTYSALAIAASLALSQIKFIQMPQGGSLTPFSMLFIIAIGYFFGLKSGLMVGTVYGLVQLVLGGWVMHPIQLLLDYPLAFGALGLSGIFANHKYGLAKGILIGSLGRFICHFLSGIIFFASYAPEGWNPVVYSAWYNFSYVGVEGIASALLVSIPAVRKAFNIVKNNASLSYY</sequence>
<accession>A0A4R2TPQ2</accession>
<feature type="transmembrane region" description="Helical" evidence="1">
    <location>
        <begin position="51"/>
        <end position="73"/>
    </location>
</feature>
<dbReference type="AlphaFoldDB" id="A0A4R2TPQ2"/>
<organism evidence="2 3">
    <name type="scientific">Serpentinicella alkaliphila</name>
    <dbReference type="NCBI Taxonomy" id="1734049"/>
    <lineage>
        <taxon>Bacteria</taxon>
        <taxon>Bacillati</taxon>
        <taxon>Bacillota</taxon>
        <taxon>Clostridia</taxon>
        <taxon>Peptostreptococcales</taxon>
        <taxon>Natronincolaceae</taxon>
        <taxon>Serpentinicella</taxon>
    </lineage>
</organism>
<dbReference type="EMBL" id="SLYC01000010">
    <property type="protein sequence ID" value="TCQ03285.1"/>
    <property type="molecule type" value="Genomic_DNA"/>
</dbReference>
<dbReference type="GO" id="GO:0005886">
    <property type="term" value="C:plasma membrane"/>
    <property type="evidence" value="ECO:0007669"/>
    <property type="project" value="InterPro"/>
</dbReference>
<protein>
    <submittedName>
        <fullName evidence="2">Thiamine transporter</fullName>
    </submittedName>
</protein>
<feature type="transmembrane region" description="Helical" evidence="1">
    <location>
        <begin position="17"/>
        <end position="39"/>
    </location>
</feature>
<keyword evidence="1" id="KW-0472">Membrane</keyword>
<dbReference type="InterPro" id="IPR012651">
    <property type="entry name" value="Thia_Transptr_ThiT"/>
</dbReference>
<dbReference type="Gene3D" id="1.10.1760.20">
    <property type="match status" value="1"/>
</dbReference>
<keyword evidence="1" id="KW-0812">Transmembrane</keyword>
<dbReference type="GO" id="GO:0015234">
    <property type="term" value="F:thiamine transmembrane transporter activity"/>
    <property type="evidence" value="ECO:0007669"/>
    <property type="project" value="InterPro"/>
</dbReference>
<evidence type="ECO:0000313" key="3">
    <source>
        <dbReference type="Proteomes" id="UP000295504"/>
    </source>
</evidence>
<gene>
    <name evidence="2" type="ORF">EDD79_101073</name>
</gene>
<proteinExistence type="predicted"/>
<feature type="transmembrane region" description="Helical" evidence="1">
    <location>
        <begin position="157"/>
        <end position="176"/>
    </location>
</feature>
<dbReference type="Pfam" id="PF09515">
    <property type="entry name" value="Thia_YuaJ"/>
    <property type="match status" value="1"/>
</dbReference>
<dbReference type="Proteomes" id="UP000295504">
    <property type="component" value="Unassembled WGS sequence"/>
</dbReference>
<keyword evidence="3" id="KW-1185">Reference proteome</keyword>
<evidence type="ECO:0000313" key="2">
    <source>
        <dbReference type="EMBL" id="TCQ03285.1"/>
    </source>
</evidence>